<accession>A0A178D2R3</accession>
<dbReference type="AlphaFoldDB" id="A0A178D2R3"/>
<protein>
    <submittedName>
        <fullName evidence="1">Uncharacterized protein</fullName>
    </submittedName>
</protein>
<evidence type="ECO:0000313" key="2">
    <source>
        <dbReference type="Proteomes" id="UP000185904"/>
    </source>
</evidence>
<dbReference type="RefSeq" id="XP_022500969.1">
    <property type="nucleotide sequence ID" value="XM_022643158.1"/>
</dbReference>
<dbReference type="GeneID" id="34588281"/>
<organism evidence="1 2">
    <name type="scientific">Fonsecaea nubica</name>
    <dbReference type="NCBI Taxonomy" id="856822"/>
    <lineage>
        <taxon>Eukaryota</taxon>
        <taxon>Fungi</taxon>
        <taxon>Dikarya</taxon>
        <taxon>Ascomycota</taxon>
        <taxon>Pezizomycotina</taxon>
        <taxon>Eurotiomycetes</taxon>
        <taxon>Chaetothyriomycetidae</taxon>
        <taxon>Chaetothyriales</taxon>
        <taxon>Herpotrichiellaceae</taxon>
        <taxon>Fonsecaea</taxon>
    </lineage>
</organism>
<dbReference type="Proteomes" id="UP000185904">
    <property type="component" value="Unassembled WGS sequence"/>
</dbReference>
<sequence>MSKYDVILLEGLVVSFPNLSALNRLWQGYENLIPSFISVSPQSSVNHMDYLILDAEVIQRCRQATPDNVLSHPASDNKVLGRNEFLVAKFGFLLSEDEARNQMKAYEILDPGIVHVPRVYRYFKDYNRHGYIVMDYMKGERKEAITTPAQIRDMFRIL</sequence>
<dbReference type="EMBL" id="LVCJ01000026">
    <property type="protein sequence ID" value="OAL35957.1"/>
    <property type="molecule type" value="Genomic_DNA"/>
</dbReference>
<gene>
    <name evidence="1" type="ORF">AYO20_04863</name>
</gene>
<reference evidence="1 2" key="1">
    <citation type="submission" date="2016-03" db="EMBL/GenBank/DDBJ databases">
        <title>The draft genome sequence of Fonsecaea nubica causative agent of cutaneous subcutaneous infection in human host.</title>
        <authorList>
            <person name="Costa F."/>
            <person name="Sybren D.H."/>
            <person name="Raittz R.T."/>
            <person name="Weiss V.A."/>
            <person name="Leao A.C."/>
            <person name="Gomes R."/>
            <person name="De Souza E.M."/>
            <person name="Pedrosa F.O."/>
            <person name="Steffens M.B."/>
            <person name="Bombassaro A."/>
            <person name="Tadra-Sfeir M.Z."/>
            <person name="Moreno L.F."/>
            <person name="Najafzadeh M.J."/>
            <person name="Felipe M.S."/>
            <person name="Teixeira M."/>
            <person name="Sun J."/>
            <person name="Xi L."/>
            <person name="Castro M.A."/>
            <person name="Vicente V.A."/>
        </authorList>
    </citation>
    <scope>NUCLEOTIDE SEQUENCE [LARGE SCALE GENOMIC DNA]</scope>
    <source>
        <strain evidence="1 2">CBS 269.64</strain>
    </source>
</reference>
<evidence type="ECO:0000313" key="1">
    <source>
        <dbReference type="EMBL" id="OAL35957.1"/>
    </source>
</evidence>
<comment type="caution">
    <text evidence="1">The sequence shown here is derived from an EMBL/GenBank/DDBJ whole genome shotgun (WGS) entry which is preliminary data.</text>
</comment>
<dbReference type="OrthoDB" id="3250044at2759"/>
<proteinExistence type="predicted"/>
<keyword evidence="2" id="KW-1185">Reference proteome</keyword>
<name>A0A178D2R3_9EURO</name>